<reference evidence="2" key="1">
    <citation type="journal article" date="2019" name="Int. J. Syst. Evol. Microbiol.">
        <title>The Global Catalogue of Microorganisms (GCM) 10K type strain sequencing project: providing services to taxonomists for standard genome sequencing and annotation.</title>
        <authorList>
            <consortium name="The Broad Institute Genomics Platform"/>
            <consortium name="The Broad Institute Genome Sequencing Center for Infectious Disease"/>
            <person name="Wu L."/>
            <person name="Ma J."/>
        </authorList>
    </citation>
    <scope>NUCLEOTIDE SEQUENCE [LARGE SCALE GENOMIC DNA]</scope>
    <source>
        <strain evidence="2">JCM 17137</strain>
    </source>
</reference>
<dbReference type="Gene3D" id="3.40.50.720">
    <property type="entry name" value="NAD(P)-binding Rossmann-like Domain"/>
    <property type="match status" value="1"/>
</dbReference>
<evidence type="ECO:0000313" key="2">
    <source>
        <dbReference type="Proteomes" id="UP001500908"/>
    </source>
</evidence>
<name>A0ABP7F5K0_9ACTN</name>
<organism evidence="1 2">
    <name type="scientific">Salinactinospora qingdaonensis</name>
    <dbReference type="NCBI Taxonomy" id="702744"/>
    <lineage>
        <taxon>Bacteria</taxon>
        <taxon>Bacillati</taxon>
        <taxon>Actinomycetota</taxon>
        <taxon>Actinomycetes</taxon>
        <taxon>Streptosporangiales</taxon>
        <taxon>Nocardiopsidaceae</taxon>
        <taxon>Salinactinospora</taxon>
    </lineage>
</organism>
<dbReference type="EMBL" id="BAABDD010000003">
    <property type="protein sequence ID" value="GAA3731754.1"/>
    <property type="molecule type" value="Genomic_DNA"/>
</dbReference>
<dbReference type="Proteomes" id="UP001500908">
    <property type="component" value="Unassembled WGS sequence"/>
</dbReference>
<protein>
    <submittedName>
        <fullName evidence="1">Uncharacterized protein</fullName>
    </submittedName>
</protein>
<keyword evidence="2" id="KW-1185">Reference proteome</keyword>
<sequence>MALGWVEAGIRANGVFVLAAGLGESLGELLELLVFLASPAAAVMTGQMLRLGVPGRVPSSDG</sequence>
<evidence type="ECO:0000313" key="1">
    <source>
        <dbReference type="EMBL" id="GAA3731754.1"/>
    </source>
</evidence>
<proteinExistence type="predicted"/>
<accession>A0ABP7F5K0</accession>
<gene>
    <name evidence="1" type="ORF">GCM10022402_10580</name>
</gene>
<comment type="caution">
    <text evidence="1">The sequence shown here is derived from an EMBL/GenBank/DDBJ whole genome shotgun (WGS) entry which is preliminary data.</text>
</comment>
<dbReference type="RefSeq" id="WP_344967854.1">
    <property type="nucleotide sequence ID" value="NZ_BAABDD010000003.1"/>
</dbReference>